<organism evidence="6 7">
    <name type="scientific">Clostridium polyendosporum</name>
    <dbReference type="NCBI Taxonomy" id="69208"/>
    <lineage>
        <taxon>Bacteria</taxon>
        <taxon>Bacillati</taxon>
        <taxon>Bacillota</taxon>
        <taxon>Clostridia</taxon>
        <taxon>Eubacteriales</taxon>
        <taxon>Clostridiaceae</taxon>
        <taxon>Clostridium</taxon>
    </lineage>
</organism>
<dbReference type="Pfam" id="PF01016">
    <property type="entry name" value="Ribosomal_L27"/>
    <property type="match status" value="1"/>
</dbReference>
<gene>
    <name evidence="5 6" type="primary">rpmA</name>
    <name evidence="6" type="ORF">CPJCM30710_18830</name>
</gene>
<dbReference type="PRINTS" id="PR00063">
    <property type="entry name" value="RIBOSOMALL27"/>
</dbReference>
<dbReference type="Gene3D" id="2.40.50.100">
    <property type="match status" value="1"/>
</dbReference>
<dbReference type="EMBL" id="BOPZ01000014">
    <property type="protein sequence ID" value="GIM29217.1"/>
    <property type="molecule type" value="Genomic_DNA"/>
</dbReference>
<dbReference type="GO" id="GO:0006412">
    <property type="term" value="P:translation"/>
    <property type="evidence" value="ECO:0007669"/>
    <property type="project" value="UniProtKB-UniRule"/>
</dbReference>
<accession>A0A919RZB0</accession>
<evidence type="ECO:0000256" key="1">
    <source>
        <dbReference type="ARBA" id="ARBA00010797"/>
    </source>
</evidence>
<evidence type="ECO:0000256" key="5">
    <source>
        <dbReference type="HAMAP-Rule" id="MF_00539"/>
    </source>
</evidence>
<dbReference type="SUPFAM" id="SSF110324">
    <property type="entry name" value="Ribosomal L27 protein-like"/>
    <property type="match status" value="1"/>
</dbReference>
<keyword evidence="2 5" id="KW-0689">Ribosomal protein</keyword>
<dbReference type="GO" id="GO:0003735">
    <property type="term" value="F:structural constituent of ribosome"/>
    <property type="evidence" value="ECO:0007669"/>
    <property type="project" value="InterPro"/>
</dbReference>
<evidence type="ECO:0000313" key="6">
    <source>
        <dbReference type="EMBL" id="GIM29217.1"/>
    </source>
</evidence>
<dbReference type="InterPro" id="IPR001684">
    <property type="entry name" value="Ribosomal_bL27"/>
</dbReference>
<keyword evidence="3 5" id="KW-0687">Ribonucleoprotein</keyword>
<dbReference type="PANTHER" id="PTHR15893:SF0">
    <property type="entry name" value="LARGE RIBOSOMAL SUBUNIT PROTEIN BL27M"/>
    <property type="match status" value="1"/>
</dbReference>
<evidence type="ECO:0000313" key="7">
    <source>
        <dbReference type="Proteomes" id="UP000679179"/>
    </source>
</evidence>
<keyword evidence="7" id="KW-1185">Reference proteome</keyword>
<dbReference type="HAMAP" id="MF_00539">
    <property type="entry name" value="Ribosomal_bL27"/>
    <property type="match status" value="1"/>
</dbReference>
<comment type="similarity">
    <text evidence="1 5">Belongs to the bacterial ribosomal protein bL27 family.</text>
</comment>
<proteinExistence type="inferred from homology"/>
<name>A0A919RZB0_9CLOT</name>
<dbReference type="Proteomes" id="UP000679179">
    <property type="component" value="Unassembled WGS sequence"/>
</dbReference>
<comment type="caution">
    <text evidence="6">The sequence shown here is derived from an EMBL/GenBank/DDBJ whole genome shotgun (WGS) entry which is preliminary data.</text>
</comment>
<dbReference type="FunFam" id="2.40.50.100:FF:000004">
    <property type="entry name" value="50S ribosomal protein L27"/>
    <property type="match status" value="1"/>
</dbReference>
<dbReference type="InterPro" id="IPR018261">
    <property type="entry name" value="Ribosomal_bL27_CS"/>
</dbReference>
<dbReference type="NCBIfam" id="TIGR00062">
    <property type="entry name" value="L27"/>
    <property type="match status" value="1"/>
</dbReference>
<reference evidence="6" key="1">
    <citation type="submission" date="2021-03" db="EMBL/GenBank/DDBJ databases">
        <title>Taxonomic study of Clostridium polyendosporum from meadow-gley soil under rice.</title>
        <authorList>
            <person name="Kobayashi H."/>
            <person name="Tanizawa Y."/>
            <person name="Yagura M."/>
        </authorList>
    </citation>
    <scope>NUCLEOTIDE SEQUENCE</scope>
    <source>
        <strain evidence="6">JCM 30710</strain>
    </source>
</reference>
<sequence length="99" mass="10802">MLIMNLQLFAHKKGVGSSKNGRDSESKRLGVKSADGEFVLAGNILVRQRGTKIHTGANVGKGKDDTLFAKVDGVVKFERMGKEKKKVSVYPVEVEQIAE</sequence>
<evidence type="ECO:0000256" key="2">
    <source>
        <dbReference type="ARBA" id="ARBA00022980"/>
    </source>
</evidence>
<dbReference type="PANTHER" id="PTHR15893">
    <property type="entry name" value="RIBOSOMAL PROTEIN L27"/>
    <property type="match status" value="1"/>
</dbReference>
<dbReference type="GO" id="GO:0022625">
    <property type="term" value="C:cytosolic large ribosomal subunit"/>
    <property type="evidence" value="ECO:0007669"/>
    <property type="project" value="TreeGrafter"/>
</dbReference>
<evidence type="ECO:0000256" key="3">
    <source>
        <dbReference type="ARBA" id="ARBA00023274"/>
    </source>
</evidence>
<dbReference type="RefSeq" id="WP_212903922.1">
    <property type="nucleotide sequence ID" value="NZ_BOPZ01000014.1"/>
</dbReference>
<protein>
    <recommendedName>
        <fullName evidence="4 5">Large ribosomal subunit protein bL27</fullName>
    </recommendedName>
</protein>
<dbReference type="AlphaFoldDB" id="A0A919RZB0"/>
<dbReference type="PROSITE" id="PS00831">
    <property type="entry name" value="RIBOSOMAL_L27"/>
    <property type="match status" value="1"/>
</dbReference>
<evidence type="ECO:0000256" key="4">
    <source>
        <dbReference type="ARBA" id="ARBA00035175"/>
    </source>
</evidence>